<evidence type="ECO:0000313" key="2">
    <source>
        <dbReference type="EMBL" id="RHE09591.1"/>
    </source>
</evidence>
<protein>
    <recommendedName>
        <fullName evidence="1">DUF7724 domain-containing protein</fullName>
    </recommendedName>
</protein>
<dbReference type="EMBL" id="QSJW01000014">
    <property type="protein sequence ID" value="RHE09591.1"/>
    <property type="molecule type" value="Genomic_DNA"/>
</dbReference>
<dbReference type="EMBL" id="QSKF01000015">
    <property type="protein sequence ID" value="RHE37227.1"/>
    <property type="molecule type" value="Genomic_DNA"/>
</dbReference>
<dbReference type="AlphaFoldDB" id="A0A414I3F1"/>
<comment type="caution">
    <text evidence="2">The sequence shown here is derived from an EMBL/GenBank/DDBJ whole genome shotgun (WGS) entry which is preliminary data.</text>
</comment>
<evidence type="ECO:0000259" key="1">
    <source>
        <dbReference type="Pfam" id="PF24849"/>
    </source>
</evidence>
<dbReference type="InterPro" id="IPR056141">
    <property type="entry name" value="DUF7724"/>
</dbReference>
<sequence>MKKTADNCAILKSDSQYTIFIFNDQVIRFATSSKLERYTEVKEWDKGYLVVMAKYKNLNEMEEYIDLIPILQNLYYDVDEFLAPIKEVRIDYAA</sequence>
<name>A0A414I3F1_9FIRM</name>
<evidence type="ECO:0000313" key="5">
    <source>
        <dbReference type="Proteomes" id="UP000284644"/>
    </source>
</evidence>
<gene>
    <name evidence="3" type="ORF">DW740_15650</name>
    <name evidence="2" type="ORF">DW767_16935</name>
</gene>
<dbReference type="Proteomes" id="UP000284644">
    <property type="component" value="Unassembled WGS sequence"/>
</dbReference>
<evidence type="ECO:0000313" key="3">
    <source>
        <dbReference type="EMBL" id="RHE37227.1"/>
    </source>
</evidence>
<accession>A0A414I3F1</accession>
<evidence type="ECO:0000313" key="4">
    <source>
        <dbReference type="Proteomes" id="UP000283745"/>
    </source>
</evidence>
<proteinExistence type="predicted"/>
<dbReference type="Proteomes" id="UP000283745">
    <property type="component" value="Unassembled WGS sequence"/>
</dbReference>
<reference evidence="4 5" key="1">
    <citation type="submission" date="2018-08" db="EMBL/GenBank/DDBJ databases">
        <title>A genome reference for cultivated species of the human gut microbiota.</title>
        <authorList>
            <person name="Zou Y."/>
            <person name="Xue W."/>
            <person name="Luo G."/>
        </authorList>
    </citation>
    <scope>NUCLEOTIDE SEQUENCE [LARGE SCALE GENOMIC DNA]</scope>
    <source>
        <strain evidence="3 4">AM28-23</strain>
        <strain evidence="2 5">AM29-25AC</strain>
    </source>
</reference>
<dbReference type="Pfam" id="PF24849">
    <property type="entry name" value="DUF7724"/>
    <property type="match status" value="1"/>
</dbReference>
<dbReference type="RefSeq" id="WP_118045897.1">
    <property type="nucleotide sequence ID" value="NZ_CABJFK010000015.1"/>
</dbReference>
<feature type="domain" description="DUF7724" evidence="1">
    <location>
        <begin position="8"/>
        <end position="92"/>
    </location>
</feature>
<organism evidence="2 5">
    <name type="scientific">Blautia obeum</name>
    <dbReference type="NCBI Taxonomy" id="40520"/>
    <lineage>
        <taxon>Bacteria</taxon>
        <taxon>Bacillati</taxon>
        <taxon>Bacillota</taxon>
        <taxon>Clostridia</taxon>
        <taxon>Lachnospirales</taxon>
        <taxon>Lachnospiraceae</taxon>
        <taxon>Blautia</taxon>
    </lineage>
</organism>